<evidence type="ECO:0000313" key="3">
    <source>
        <dbReference type="EMBL" id="RMQ19242.1"/>
    </source>
</evidence>
<dbReference type="PANTHER" id="PTHR38467">
    <property type="match status" value="1"/>
</dbReference>
<dbReference type="Gene3D" id="3.40.50.300">
    <property type="entry name" value="P-loop containing nucleotide triphosphate hydrolases"/>
    <property type="match status" value="1"/>
</dbReference>
<proteinExistence type="predicted"/>
<feature type="domain" description="TraG P-loop" evidence="2">
    <location>
        <begin position="435"/>
        <end position="721"/>
    </location>
</feature>
<dbReference type="AlphaFoldDB" id="A0A3M4JQ79"/>
<dbReference type="InterPro" id="IPR025955">
    <property type="entry name" value="TraC/Conjuga_ATPase"/>
</dbReference>
<dbReference type="InterPro" id="IPR014117">
    <property type="entry name" value="TraC-F-type"/>
</dbReference>
<evidence type="ECO:0000313" key="4">
    <source>
        <dbReference type="Proteomes" id="UP000269044"/>
    </source>
</evidence>
<organism evidence="3 4">
    <name type="scientific">Pseudomonas syringae pv. delphinii</name>
    <dbReference type="NCBI Taxonomy" id="192088"/>
    <lineage>
        <taxon>Bacteria</taxon>
        <taxon>Pseudomonadati</taxon>
        <taxon>Pseudomonadota</taxon>
        <taxon>Gammaproteobacteria</taxon>
        <taxon>Pseudomonadales</taxon>
        <taxon>Pseudomonadaceae</taxon>
        <taxon>Pseudomonas</taxon>
    </lineage>
</organism>
<dbReference type="Proteomes" id="UP000269044">
    <property type="component" value="Unassembled WGS sequence"/>
</dbReference>
<evidence type="ECO:0000259" key="2">
    <source>
        <dbReference type="Pfam" id="PF19044"/>
    </source>
</evidence>
<dbReference type="InterPro" id="IPR053155">
    <property type="entry name" value="F-pilin_assembly_TraC"/>
</dbReference>
<dbReference type="InterPro" id="IPR043964">
    <property type="entry name" value="P-loop_TraG"/>
</dbReference>
<reference evidence="3 4" key="1">
    <citation type="submission" date="2018-08" db="EMBL/GenBank/DDBJ databases">
        <title>Recombination of ecologically and evolutionarily significant loci maintains genetic cohesion in the Pseudomonas syringae species complex.</title>
        <authorList>
            <person name="Dillon M."/>
            <person name="Thakur S."/>
            <person name="Almeida R.N.D."/>
            <person name="Weir B.S."/>
            <person name="Guttman D.S."/>
        </authorList>
    </citation>
    <scope>NUCLEOTIDE SEQUENCE [LARGE SCALE GENOMIC DNA]</scope>
    <source>
        <strain evidence="3 4">ICMP 13052</strain>
    </source>
</reference>
<dbReference type="Pfam" id="PF11130">
    <property type="entry name" value="TraC_F_IV"/>
    <property type="match status" value="1"/>
</dbReference>
<dbReference type="SUPFAM" id="SSF52540">
    <property type="entry name" value="P-loop containing nucleoside triphosphate hydrolases"/>
    <property type="match status" value="1"/>
</dbReference>
<dbReference type="Pfam" id="PF19044">
    <property type="entry name" value="P-loop_TraG"/>
    <property type="match status" value="1"/>
</dbReference>
<dbReference type="EMBL" id="RBRA01000281">
    <property type="protein sequence ID" value="RMQ19242.1"/>
    <property type="molecule type" value="Genomic_DNA"/>
</dbReference>
<dbReference type="InterPro" id="IPR027417">
    <property type="entry name" value="P-loop_NTPase"/>
</dbReference>
<dbReference type="Gene3D" id="1.10.8.730">
    <property type="match status" value="1"/>
</dbReference>
<gene>
    <name evidence="3" type="ORF">ALQ08_02842</name>
</gene>
<protein>
    <submittedName>
        <fullName evidence="3">Sex pilus assembly protein</fullName>
    </submittedName>
</protein>
<dbReference type="NCBIfam" id="TIGR02746">
    <property type="entry name" value="TraC-F-type"/>
    <property type="match status" value="1"/>
</dbReference>
<sequence length="815" mass="90635">MANSEMAASKATLKGDRTSTPQKKLNVRAIDPDSKVFFCSDGNEHYLGACFVSDALTGASSSTVDKLQSALSMNFAAGTYIQIAMLESPDVGEYIDAYLNSKPALNPILKALSRQHANLINGGVDNPLVQRSGVMLNRQRVIVTVKFPCRTDSPDDADIAATKESADRVTEALKAASLNLFQLDAVGYLVLMRILTKLWDAPRSHYDEDQLIKDQVYYPGDSINYDDPSTINFNDGAHYAKALSVKHFPQKTSLAIMNHMIGDPNGLSNQITDPYYMVLTIHYPDQVVKKDEVKQTSSIINHQVFGPTAHLIPILSYKKKGIDTLVHEIDGKGAIIVEVNFTIFLFSRDKQRLNKLSAGLQAYYTSLAFELREDRRILEALWNNLLPLNTSNEGVKNLYRFHTMAVRHACQFLPILGEWTGSGMGGAMLLLTRRGQPALVDLYESSTNYSGIIFAEAGAGKSFFTQKIAADYLAAGAKLWVIDAGRSYLKLCKMVGGEFIEFKPESDVCLNPFTHVEDLHEEMDILKATIAKMAAPEDTLNDYQLSRVEQAITSTWEKFGNAANITAVADWFINQSDDEECRRLGRQLFPFAGGQYTKWFDGENNLDMSNAFICMELSDLKGRPALQQVVLLQLISRINHDMYKAQLGERGRKKILIVDEAWEMLDDPMMAKAMVAAYRKARKEDGAVLVVTQAIGDVYASKNTEAIAANSAWQFILQQKSESIDSAIDSKQFKIEPYGAHMLKTVHTMPGKYSEIMVKRSETDWGIVRLVVDEFHNVTFSSKGAARNEILDDLDRGVDAVEAVNNYMARQSSAA</sequence>
<accession>A0A3M4JQ79</accession>
<evidence type="ECO:0000256" key="1">
    <source>
        <dbReference type="SAM" id="MobiDB-lite"/>
    </source>
</evidence>
<feature type="region of interest" description="Disordered" evidence="1">
    <location>
        <begin position="1"/>
        <end position="20"/>
    </location>
</feature>
<dbReference type="PANTHER" id="PTHR38467:SF1">
    <property type="entry name" value="CONJUGATIVE TRANSFER: ASSEMBLY"/>
    <property type="match status" value="1"/>
</dbReference>
<name>A0A3M4JQ79_9PSED</name>
<comment type="caution">
    <text evidence="3">The sequence shown here is derived from an EMBL/GenBank/DDBJ whole genome shotgun (WGS) entry which is preliminary data.</text>
</comment>